<accession>A0A0G1JUU1</accession>
<comment type="caution">
    <text evidence="3">The sequence shown here is derived from an EMBL/GenBank/DDBJ whole genome shotgun (WGS) entry which is preliminary data.</text>
</comment>
<dbReference type="GO" id="GO:0016740">
    <property type="term" value="F:transferase activity"/>
    <property type="evidence" value="ECO:0007669"/>
    <property type="project" value="UniProtKB-KW"/>
</dbReference>
<evidence type="ECO:0000256" key="1">
    <source>
        <dbReference type="ARBA" id="ARBA00022694"/>
    </source>
</evidence>
<dbReference type="Proteomes" id="UP000034063">
    <property type="component" value="Unassembled WGS sequence"/>
</dbReference>
<protein>
    <submittedName>
        <fullName evidence="3">Queuine tRNA-ribosyltransferase</fullName>
    </submittedName>
</protein>
<evidence type="ECO:0000259" key="2">
    <source>
        <dbReference type="Pfam" id="PF01702"/>
    </source>
</evidence>
<dbReference type="EMBL" id="LCIB01000004">
    <property type="protein sequence ID" value="KKT47712.1"/>
    <property type="molecule type" value="Genomic_DNA"/>
</dbReference>
<keyword evidence="3" id="KW-0808">Transferase</keyword>
<organism evidence="3 4">
    <name type="scientific">Candidatus Gottesmanbacteria bacterium GW2011_GWA2_44_17</name>
    <dbReference type="NCBI Taxonomy" id="1618444"/>
    <lineage>
        <taxon>Bacteria</taxon>
        <taxon>Candidatus Gottesmaniibacteriota</taxon>
    </lineage>
</organism>
<dbReference type="NCBIfam" id="TIGR00449">
    <property type="entry name" value="tgt_general"/>
    <property type="match status" value="1"/>
</dbReference>
<dbReference type="InterPro" id="IPR002616">
    <property type="entry name" value="tRNA_ribo_trans-like"/>
</dbReference>
<dbReference type="PATRIC" id="fig|1618444.3.peg.99"/>
<dbReference type="InterPro" id="IPR050076">
    <property type="entry name" value="ArchSynthase1/Queuine_TRR"/>
</dbReference>
<dbReference type="Pfam" id="PF01702">
    <property type="entry name" value="TGT"/>
    <property type="match status" value="1"/>
</dbReference>
<dbReference type="GO" id="GO:0008616">
    <property type="term" value="P:tRNA queuosine(34) biosynthetic process"/>
    <property type="evidence" value="ECO:0007669"/>
    <property type="project" value="TreeGrafter"/>
</dbReference>
<name>A0A0G1JUU1_9BACT</name>
<dbReference type="Gene3D" id="3.20.20.105">
    <property type="entry name" value="Queuine tRNA-ribosyltransferase-like"/>
    <property type="match status" value="1"/>
</dbReference>
<evidence type="ECO:0000313" key="4">
    <source>
        <dbReference type="Proteomes" id="UP000034063"/>
    </source>
</evidence>
<proteinExistence type="predicted"/>
<feature type="domain" description="tRNA-guanine(15) transglycosylase-like" evidence="2">
    <location>
        <begin position="15"/>
        <end position="109"/>
    </location>
</feature>
<gene>
    <name evidence="3" type="ORF">UW37_C0004G0003</name>
</gene>
<dbReference type="AlphaFoldDB" id="A0A0G1JUU1"/>
<keyword evidence="1" id="KW-0819">tRNA processing</keyword>
<sequence length="129" mass="14210">MNTFGFKETHKDLKTNARTGVIHTPHGDIGTPCFVPVGTQATVKSLTPDELKMLGVQLFFVNTYHAYLKPGIDIIKKFHGLHGFMGWNGPLITDSGGFQVFSLGKKRYVNIAISESAVLDRDRSASVYP</sequence>
<dbReference type="InterPro" id="IPR036511">
    <property type="entry name" value="TGT-like_sf"/>
</dbReference>
<dbReference type="SUPFAM" id="SSF51713">
    <property type="entry name" value="tRNA-guanine transglycosylase"/>
    <property type="match status" value="1"/>
</dbReference>
<reference evidence="3 4" key="1">
    <citation type="journal article" date="2015" name="Nature">
        <title>rRNA introns, odd ribosomes, and small enigmatic genomes across a large radiation of phyla.</title>
        <authorList>
            <person name="Brown C.T."/>
            <person name="Hug L.A."/>
            <person name="Thomas B.C."/>
            <person name="Sharon I."/>
            <person name="Castelle C.J."/>
            <person name="Singh A."/>
            <person name="Wilkins M.J."/>
            <person name="Williams K.H."/>
            <person name="Banfield J.F."/>
        </authorList>
    </citation>
    <scope>NUCLEOTIDE SEQUENCE [LARGE SCALE GENOMIC DNA]</scope>
</reference>
<dbReference type="GO" id="GO:0005829">
    <property type="term" value="C:cytosol"/>
    <property type="evidence" value="ECO:0007669"/>
    <property type="project" value="TreeGrafter"/>
</dbReference>
<dbReference type="PANTHER" id="PTHR46499">
    <property type="entry name" value="QUEUINE TRNA-RIBOSYLTRANSFERASE"/>
    <property type="match status" value="1"/>
</dbReference>
<dbReference type="PANTHER" id="PTHR46499:SF1">
    <property type="entry name" value="QUEUINE TRNA-RIBOSYLTRANSFERASE"/>
    <property type="match status" value="1"/>
</dbReference>
<evidence type="ECO:0000313" key="3">
    <source>
        <dbReference type="EMBL" id="KKT47712.1"/>
    </source>
</evidence>